<comment type="caution">
    <text evidence="4">The sequence shown here is derived from an EMBL/GenBank/DDBJ whole genome shotgun (WGS) entry which is preliminary data.</text>
</comment>
<feature type="binding site" evidence="2">
    <location>
        <begin position="206"/>
        <end position="209"/>
    </location>
    <ligand>
        <name>substrate</name>
    </ligand>
</feature>
<evidence type="ECO:0008006" key="6">
    <source>
        <dbReference type="Google" id="ProtNLM"/>
    </source>
</evidence>
<name>A0AAV9J0Y1_CYACA</name>
<dbReference type="EMBL" id="JANCYW010000016">
    <property type="protein sequence ID" value="KAK4538194.1"/>
    <property type="molecule type" value="Genomic_DNA"/>
</dbReference>
<reference evidence="4 5" key="1">
    <citation type="submission" date="2022-07" db="EMBL/GenBank/DDBJ databases">
        <title>Genome-wide signatures of adaptation to extreme environments.</title>
        <authorList>
            <person name="Cho C.H."/>
            <person name="Yoon H.S."/>
        </authorList>
    </citation>
    <scope>NUCLEOTIDE SEQUENCE [LARGE SCALE GENOMIC DNA]</scope>
    <source>
        <strain evidence="4 5">DBV 063 E5</strain>
    </source>
</reference>
<keyword evidence="5" id="KW-1185">Reference proteome</keyword>
<dbReference type="SUPFAM" id="SSF56235">
    <property type="entry name" value="N-terminal nucleophile aminohydrolases (Ntn hydrolases)"/>
    <property type="match status" value="1"/>
</dbReference>
<dbReference type="AlphaFoldDB" id="A0AAV9J0Y1"/>
<feature type="binding site" evidence="2">
    <location>
        <begin position="183"/>
        <end position="186"/>
    </location>
    <ligand>
        <name>substrate</name>
    </ligand>
</feature>
<evidence type="ECO:0000313" key="4">
    <source>
        <dbReference type="EMBL" id="KAK4538194.1"/>
    </source>
</evidence>
<accession>A0AAV9J0Y1</accession>
<dbReference type="GO" id="GO:0003948">
    <property type="term" value="F:N4-(beta-N-acetylglucosaminyl)-L-asparaginase activity"/>
    <property type="evidence" value="ECO:0007669"/>
    <property type="project" value="TreeGrafter"/>
</dbReference>
<dbReference type="Pfam" id="PF01112">
    <property type="entry name" value="Asparaginase_2"/>
    <property type="match status" value="1"/>
</dbReference>
<sequence length="308" mass="32709">MEEREWLVVATWPFSFRGAQACGALLNKTEASLLEAVVAGIEAVELDAGVRSVGYGGLPNRAGVLQQDACITDGRRFGAVMALEGYRGAIRVAHGVLQHSQHTALSGVGAVEFAQRVLGMAPEPAAHLLPPETAERYREYLRQSQAAGEHVSHDTVGMIAYRQGDGIVAGCSTSGAPFKDVGRVGDSPLPGGGAYCDPRVGAAVATGDGDYLMRVCPTFLAIEHMRQGECAQRACELAIERVRQLGTDLGIDCNGAVIAVSADGTDIGAHATHDGFTMTGWRRGEAEAWQRPVPVPEAHGKRWRHLCK</sequence>
<feature type="active site" description="Nucleophile" evidence="1">
    <location>
        <position position="155"/>
    </location>
</feature>
<protein>
    <recommendedName>
        <fullName evidence="6">Asparaginase</fullName>
    </recommendedName>
</protein>
<feature type="site" description="Cleavage; by autolysis" evidence="3">
    <location>
        <begin position="154"/>
        <end position="155"/>
    </location>
</feature>
<dbReference type="PANTHER" id="PTHR10188:SF16">
    <property type="entry name" value="N(4)-(BETA-N-ACETYLGLUCOSAMINYL)-L-ASPARAGINASE-LIKE"/>
    <property type="match status" value="1"/>
</dbReference>
<dbReference type="GO" id="GO:0005737">
    <property type="term" value="C:cytoplasm"/>
    <property type="evidence" value="ECO:0007669"/>
    <property type="project" value="TreeGrafter"/>
</dbReference>
<evidence type="ECO:0000256" key="2">
    <source>
        <dbReference type="PIRSR" id="PIRSR600246-2"/>
    </source>
</evidence>
<dbReference type="InterPro" id="IPR029055">
    <property type="entry name" value="Ntn_hydrolases_N"/>
</dbReference>
<evidence type="ECO:0000256" key="1">
    <source>
        <dbReference type="PIRSR" id="PIRSR600246-1"/>
    </source>
</evidence>
<proteinExistence type="predicted"/>
<dbReference type="Gene3D" id="3.60.20.30">
    <property type="entry name" value="(Glycosyl)asparaginase"/>
    <property type="match status" value="1"/>
</dbReference>
<dbReference type="InterPro" id="IPR000246">
    <property type="entry name" value="Peptidase_T2"/>
</dbReference>
<dbReference type="Proteomes" id="UP001301350">
    <property type="component" value="Unassembled WGS sequence"/>
</dbReference>
<gene>
    <name evidence="4" type="ORF">CDCA_CDCA16G4219</name>
</gene>
<evidence type="ECO:0000313" key="5">
    <source>
        <dbReference type="Proteomes" id="UP001301350"/>
    </source>
</evidence>
<organism evidence="4 5">
    <name type="scientific">Cyanidium caldarium</name>
    <name type="common">Red alga</name>
    <dbReference type="NCBI Taxonomy" id="2771"/>
    <lineage>
        <taxon>Eukaryota</taxon>
        <taxon>Rhodophyta</taxon>
        <taxon>Bangiophyceae</taxon>
        <taxon>Cyanidiales</taxon>
        <taxon>Cyanidiaceae</taxon>
        <taxon>Cyanidium</taxon>
    </lineage>
</organism>
<evidence type="ECO:0000256" key="3">
    <source>
        <dbReference type="PIRSR" id="PIRSR600246-3"/>
    </source>
</evidence>
<dbReference type="PANTHER" id="PTHR10188">
    <property type="entry name" value="L-ASPARAGINASE"/>
    <property type="match status" value="1"/>
</dbReference>